<feature type="transmembrane region" description="Helical" evidence="1">
    <location>
        <begin position="76"/>
        <end position="97"/>
    </location>
</feature>
<evidence type="ECO:0000256" key="1">
    <source>
        <dbReference type="SAM" id="Phobius"/>
    </source>
</evidence>
<dbReference type="AlphaFoldDB" id="A0A9X2AXA5"/>
<protein>
    <submittedName>
        <fullName evidence="2">Uncharacterized protein</fullName>
    </submittedName>
</protein>
<gene>
    <name evidence="2" type="ORF">LNL84_15490</name>
</gene>
<sequence>MKMKTVNELILCSLIGTFAMLGYGAVWNWVSVDGVFMALVSAIIMAVVLKSSVAFEKFAAVFCLKQSTLPKIKRFFSSWFILIGSKVVAMGAIVLLFDEQVQFSGPAGGVVAFYITIISIVILESLFLKTVNKKAAKEATPA</sequence>
<proteinExistence type="predicted"/>
<name>A0A9X2AXA5_9VIBR</name>
<feature type="transmembrane region" description="Helical" evidence="1">
    <location>
        <begin position="109"/>
        <end position="128"/>
    </location>
</feature>
<keyword evidence="1" id="KW-1133">Transmembrane helix</keyword>
<dbReference type="Proteomes" id="UP001139488">
    <property type="component" value="Unassembled WGS sequence"/>
</dbReference>
<organism evidence="2 3">
    <name type="scientific">Vibrio gelatinilyticus</name>
    <dbReference type="NCBI Taxonomy" id="2893468"/>
    <lineage>
        <taxon>Bacteria</taxon>
        <taxon>Pseudomonadati</taxon>
        <taxon>Pseudomonadota</taxon>
        <taxon>Gammaproteobacteria</taxon>
        <taxon>Vibrionales</taxon>
        <taxon>Vibrionaceae</taxon>
        <taxon>Vibrio</taxon>
    </lineage>
</organism>
<keyword evidence="3" id="KW-1185">Reference proteome</keyword>
<comment type="caution">
    <text evidence="2">The sequence shown here is derived from an EMBL/GenBank/DDBJ whole genome shotgun (WGS) entry which is preliminary data.</text>
</comment>
<accession>A0A9X2AXA5</accession>
<dbReference type="RefSeq" id="WP_244358458.1">
    <property type="nucleotide sequence ID" value="NZ_JAJNNZ010000014.1"/>
</dbReference>
<feature type="transmembrane region" description="Helical" evidence="1">
    <location>
        <begin position="34"/>
        <end position="55"/>
    </location>
</feature>
<dbReference type="EMBL" id="JAJNNZ010000014">
    <property type="protein sequence ID" value="MCJ2378220.1"/>
    <property type="molecule type" value="Genomic_DNA"/>
</dbReference>
<keyword evidence="1" id="KW-0472">Membrane</keyword>
<keyword evidence="1" id="KW-0812">Transmembrane</keyword>
<evidence type="ECO:0000313" key="3">
    <source>
        <dbReference type="Proteomes" id="UP001139488"/>
    </source>
</evidence>
<evidence type="ECO:0000313" key="2">
    <source>
        <dbReference type="EMBL" id="MCJ2378220.1"/>
    </source>
</evidence>
<reference evidence="2" key="1">
    <citation type="submission" date="2021-11" db="EMBL/GenBank/DDBJ databases">
        <title>Vibrio ZSDE26 sp. nov. and Vibrio ZSDZ34 sp. nov., isolated from coastal seawater in Qingdao.</title>
        <authorList>
            <person name="Zhang P."/>
        </authorList>
    </citation>
    <scope>NUCLEOTIDE SEQUENCE</scope>
    <source>
        <strain evidence="2">ZSDZ34</strain>
    </source>
</reference>